<evidence type="ECO:0000313" key="2">
    <source>
        <dbReference type="EMBL" id="KAF3846702.1"/>
    </source>
</evidence>
<protein>
    <submittedName>
        <fullName evidence="2">Uncharacterized protein</fullName>
    </submittedName>
</protein>
<dbReference type="AlphaFoldDB" id="A0A7J5YB63"/>
<accession>A0A7J5YB63</accession>
<feature type="region of interest" description="Disordered" evidence="1">
    <location>
        <begin position="1"/>
        <end position="39"/>
    </location>
</feature>
<evidence type="ECO:0000313" key="3">
    <source>
        <dbReference type="Proteomes" id="UP000518266"/>
    </source>
</evidence>
<dbReference type="Proteomes" id="UP000518266">
    <property type="component" value="Unassembled WGS sequence"/>
</dbReference>
<name>A0A7J5YB63_DISMA</name>
<dbReference type="OrthoDB" id="5847285at2759"/>
<feature type="compositionally biased region" description="Pro residues" evidence="1">
    <location>
        <begin position="21"/>
        <end position="32"/>
    </location>
</feature>
<comment type="caution">
    <text evidence="2">The sequence shown here is derived from an EMBL/GenBank/DDBJ whole genome shotgun (WGS) entry which is preliminary data.</text>
</comment>
<feature type="compositionally biased region" description="Low complexity" evidence="1">
    <location>
        <begin position="1"/>
        <end position="20"/>
    </location>
</feature>
<dbReference type="EMBL" id="JAAKFY010000014">
    <property type="protein sequence ID" value="KAF3846702.1"/>
    <property type="molecule type" value="Genomic_DNA"/>
</dbReference>
<organism evidence="2 3">
    <name type="scientific">Dissostichus mawsoni</name>
    <name type="common">Antarctic cod</name>
    <dbReference type="NCBI Taxonomy" id="36200"/>
    <lineage>
        <taxon>Eukaryota</taxon>
        <taxon>Metazoa</taxon>
        <taxon>Chordata</taxon>
        <taxon>Craniata</taxon>
        <taxon>Vertebrata</taxon>
        <taxon>Euteleostomi</taxon>
        <taxon>Actinopterygii</taxon>
        <taxon>Neopterygii</taxon>
        <taxon>Teleostei</taxon>
        <taxon>Neoteleostei</taxon>
        <taxon>Acanthomorphata</taxon>
        <taxon>Eupercaria</taxon>
        <taxon>Perciformes</taxon>
        <taxon>Notothenioidei</taxon>
        <taxon>Nototheniidae</taxon>
        <taxon>Dissostichus</taxon>
    </lineage>
</organism>
<gene>
    <name evidence="2" type="ORF">F7725_003780</name>
</gene>
<proteinExistence type="predicted"/>
<sequence length="196" mass="21538">MVGDTSPVSPLTSSSLSTSSSPPPFYSPPPSPSSLLLQGDKDGMESDLLSLPWLGHTGHLRQNSVSVDIKEDVFGDFDWMAERVDLSEYDLDSLIPDEDSPSCSEDLLASLDCPMELDSLHCPLSQISPLLLFQVSLLPPLCAQILPLLLHWMSLNATLMTRTFPCASRSWKSNPSPHLQILRPHWSILPPPRPTP</sequence>
<keyword evidence="3" id="KW-1185">Reference proteome</keyword>
<evidence type="ECO:0000256" key="1">
    <source>
        <dbReference type="SAM" id="MobiDB-lite"/>
    </source>
</evidence>
<reference evidence="2 3" key="1">
    <citation type="submission" date="2020-03" db="EMBL/GenBank/DDBJ databases">
        <title>Dissostichus mawsoni Genome sequencing and assembly.</title>
        <authorList>
            <person name="Park H."/>
        </authorList>
    </citation>
    <scope>NUCLEOTIDE SEQUENCE [LARGE SCALE GENOMIC DNA]</scope>
    <source>
        <strain evidence="2">DM0001</strain>
        <tissue evidence="2">Muscle</tissue>
    </source>
</reference>